<evidence type="ECO:0000313" key="5">
    <source>
        <dbReference type="EMBL" id="SDC55715.1"/>
    </source>
</evidence>
<dbReference type="RefSeq" id="WP_017677937.1">
    <property type="nucleotide sequence ID" value="NZ_FMZQ01000004.1"/>
</dbReference>
<sequence length="184" mass="20073">MLKQLVLATGALLLSTSLLAAENPKVLLTTSLGEVEIELAADKAPISTQNFLKYVDSGFYAGTQFHRVIPGFMVQGGGFDADMRQKDTDAPIKNEADNGLHNVRGTLAMARTQVRDSATSQFFINHKDNAFLDHGSRDFGYAVFGKVTRGMDVVDKIAQVPTGNRGMHQNVPREPVLIIDAKRL</sequence>
<dbReference type="Gene3D" id="2.40.100.10">
    <property type="entry name" value="Cyclophilin-like"/>
    <property type="match status" value="1"/>
</dbReference>
<keyword evidence="6" id="KW-1185">Reference proteome</keyword>
<dbReference type="InterPro" id="IPR002130">
    <property type="entry name" value="Cyclophilin-type_PPIase_dom"/>
</dbReference>
<evidence type="ECO:0000256" key="1">
    <source>
        <dbReference type="ARBA" id="ARBA00007365"/>
    </source>
</evidence>
<name>A0A1G6ML92_9GAMM</name>
<evidence type="ECO:0000256" key="2">
    <source>
        <dbReference type="ARBA" id="ARBA00023110"/>
    </source>
</evidence>
<feature type="chain" id="PRO_5041033595" description="Peptidyl-prolyl cis-trans isomerase" evidence="4">
    <location>
        <begin position="21"/>
        <end position="184"/>
    </location>
</feature>
<dbReference type="EMBL" id="FMZQ01000004">
    <property type="protein sequence ID" value="SDC55715.1"/>
    <property type="molecule type" value="Genomic_DNA"/>
</dbReference>
<evidence type="ECO:0000256" key="4">
    <source>
        <dbReference type="RuleBase" id="RU363019"/>
    </source>
</evidence>
<gene>
    <name evidence="5" type="ORF">SAMN05216576_10464</name>
</gene>
<reference evidence="6" key="1">
    <citation type="submission" date="2016-10" db="EMBL/GenBank/DDBJ databases">
        <authorList>
            <person name="Varghese N."/>
            <person name="Submissions S."/>
        </authorList>
    </citation>
    <scope>NUCLEOTIDE SEQUENCE [LARGE SCALE GENOMIC DNA]</scope>
    <source>
        <strain evidence="6">DSM 26382</strain>
    </source>
</reference>
<dbReference type="InterPro" id="IPR044665">
    <property type="entry name" value="E_coli_cyclophilin_A-like"/>
</dbReference>
<dbReference type="PROSITE" id="PS00170">
    <property type="entry name" value="CSA_PPIASE_1"/>
    <property type="match status" value="1"/>
</dbReference>
<dbReference type="GO" id="GO:0006457">
    <property type="term" value="P:protein folding"/>
    <property type="evidence" value="ECO:0007669"/>
    <property type="project" value="InterPro"/>
</dbReference>
<dbReference type="EC" id="5.2.1.8" evidence="4"/>
<dbReference type="PRINTS" id="PR00153">
    <property type="entry name" value="CSAPPISMRASE"/>
</dbReference>
<dbReference type="Proteomes" id="UP000199467">
    <property type="component" value="Unassembled WGS sequence"/>
</dbReference>
<keyword evidence="3 4" id="KW-0413">Isomerase</keyword>
<dbReference type="PROSITE" id="PS50072">
    <property type="entry name" value="CSA_PPIASE_2"/>
    <property type="match status" value="1"/>
</dbReference>
<dbReference type="PANTHER" id="PTHR43246">
    <property type="entry name" value="PEPTIDYL-PROLYL CIS-TRANS ISOMERASE CYP38, CHLOROPLASTIC"/>
    <property type="match status" value="1"/>
</dbReference>
<evidence type="ECO:0000256" key="3">
    <source>
        <dbReference type="ARBA" id="ARBA00023235"/>
    </source>
</evidence>
<comment type="function">
    <text evidence="4">PPIases accelerate the folding of proteins. It catalyzes the cis-trans isomerization of proline imidic peptide bonds in oligopeptides.</text>
</comment>
<keyword evidence="4" id="KW-0732">Signal</keyword>
<dbReference type="CDD" id="cd01920">
    <property type="entry name" value="cyclophilin_EcCYP_like"/>
    <property type="match status" value="1"/>
</dbReference>
<keyword evidence="2 4" id="KW-0697">Rotamase</keyword>
<accession>A0A1G6ML92</accession>
<dbReference type="GeneID" id="83640528"/>
<dbReference type="GO" id="GO:0003755">
    <property type="term" value="F:peptidyl-prolyl cis-trans isomerase activity"/>
    <property type="evidence" value="ECO:0007669"/>
    <property type="project" value="UniProtKB-UniRule"/>
</dbReference>
<dbReference type="InterPro" id="IPR020892">
    <property type="entry name" value="Cyclophilin-type_PPIase_CS"/>
</dbReference>
<evidence type="ECO:0000313" key="6">
    <source>
        <dbReference type="Proteomes" id="UP000199467"/>
    </source>
</evidence>
<comment type="similarity">
    <text evidence="1 4">Belongs to the cyclophilin-type PPIase family.</text>
</comment>
<dbReference type="InterPro" id="IPR029000">
    <property type="entry name" value="Cyclophilin-like_dom_sf"/>
</dbReference>
<comment type="catalytic activity">
    <reaction evidence="4">
        <text>[protein]-peptidylproline (omega=180) = [protein]-peptidylproline (omega=0)</text>
        <dbReference type="Rhea" id="RHEA:16237"/>
        <dbReference type="Rhea" id="RHEA-COMP:10747"/>
        <dbReference type="Rhea" id="RHEA-COMP:10748"/>
        <dbReference type="ChEBI" id="CHEBI:83833"/>
        <dbReference type="ChEBI" id="CHEBI:83834"/>
        <dbReference type="EC" id="5.2.1.8"/>
    </reaction>
</comment>
<dbReference type="SUPFAM" id="SSF50891">
    <property type="entry name" value="Cyclophilin-like"/>
    <property type="match status" value="1"/>
</dbReference>
<feature type="signal peptide" evidence="4">
    <location>
        <begin position="1"/>
        <end position="20"/>
    </location>
</feature>
<protein>
    <recommendedName>
        <fullName evidence="4">Peptidyl-prolyl cis-trans isomerase</fullName>
        <shortName evidence="4">PPIase</shortName>
        <ecNumber evidence="4">5.2.1.8</ecNumber>
    </recommendedName>
</protein>
<organism evidence="5 6">
    <name type="scientific">Ectopseudomonas chengduensis</name>
    <dbReference type="NCBI Taxonomy" id="489632"/>
    <lineage>
        <taxon>Bacteria</taxon>
        <taxon>Pseudomonadati</taxon>
        <taxon>Pseudomonadota</taxon>
        <taxon>Gammaproteobacteria</taxon>
        <taxon>Pseudomonadales</taxon>
        <taxon>Pseudomonadaceae</taxon>
        <taxon>Ectopseudomonas</taxon>
    </lineage>
</organism>
<proteinExistence type="inferred from homology"/>
<dbReference type="Pfam" id="PF00160">
    <property type="entry name" value="Pro_isomerase"/>
    <property type="match status" value="1"/>
</dbReference>
<dbReference type="AlphaFoldDB" id="A0A1G6ML92"/>